<sequence length="420" mass="42984">MPIHREPRCAVCWPTIPATFEGAGGAKLFVDSVATQCASGDAQGNILSSEVLPLTLAARGVPEEAWDALVGDLRELPPIGLAPGECRACLCALPAFLVYSFTGLPCLPFYAMRPRQWRERAAAVALKHTPAFGVHGVSLRATVAEDGTSGWAFGRFPWRGSCVEFEWEPPATAIVPHDGRAGDPEWRAAALQPADARCVRVPVPPEARPGSRLQASTPTGEIFFLQVPHPKPPLLCVQVPTPGDLELTRRRVDPAAMCAAGVGVPTLNQLAAGRSAAAPGGLEMGRPPPVGAVRVSISGDDRGWQDYAADAVEFAAKASGVAAASAAVEGASGAAVGAVGAAQTAGAAAATVSAAAASAPMMCAAGAAGAAAVTGVAVRYGIDHQASIKAKVSPWRLFRRASEAPEPASPPEEPATTAPV</sequence>
<keyword evidence="3" id="KW-1185">Reference proteome</keyword>
<evidence type="ECO:0000313" key="3">
    <source>
        <dbReference type="Proteomes" id="UP001363151"/>
    </source>
</evidence>
<feature type="region of interest" description="Disordered" evidence="1">
    <location>
        <begin position="401"/>
        <end position="420"/>
    </location>
</feature>
<gene>
    <name evidence="2" type="ORF">SO694_00050241</name>
</gene>
<accession>A0ABR1FYJ8</accession>
<dbReference type="EMBL" id="JBBJCI010000203">
    <property type="protein sequence ID" value="KAK7241339.1"/>
    <property type="molecule type" value="Genomic_DNA"/>
</dbReference>
<proteinExistence type="predicted"/>
<dbReference type="Proteomes" id="UP001363151">
    <property type="component" value="Unassembled WGS sequence"/>
</dbReference>
<organism evidence="2 3">
    <name type="scientific">Aureococcus anophagefferens</name>
    <name type="common">Harmful bloom alga</name>
    <dbReference type="NCBI Taxonomy" id="44056"/>
    <lineage>
        <taxon>Eukaryota</taxon>
        <taxon>Sar</taxon>
        <taxon>Stramenopiles</taxon>
        <taxon>Ochrophyta</taxon>
        <taxon>Pelagophyceae</taxon>
        <taxon>Pelagomonadales</taxon>
        <taxon>Pelagomonadaceae</taxon>
        <taxon>Aureococcus</taxon>
    </lineage>
</organism>
<evidence type="ECO:0000256" key="1">
    <source>
        <dbReference type="SAM" id="MobiDB-lite"/>
    </source>
</evidence>
<name>A0ABR1FYJ8_AURAN</name>
<protein>
    <submittedName>
        <fullName evidence="2">Uncharacterized protein</fullName>
    </submittedName>
</protein>
<comment type="caution">
    <text evidence="2">The sequence shown here is derived from an EMBL/GenBank/DDBJ whole genome shotgun (WGS) entry which is preliminary data.</text>
</comment>
<reference evidence="2 3" key="1">
    <citation type="submission" date="2024-03" db="EMBL/GenBank/DDBJ databases">
        <title>Aureococcus anophagefferens CCMP1851 and Kratosvirus quantuckense: Draft genome of a second virus-susceptible host strain in the model system.</title>
        <authorList>
            <person name="Chase E."/>
            <person name="Truchon A.R."/>
            <person name="Schepens W."/>
            <person name="Wilhelm S.W."/>
        </authorList>
    </citation>
    <scope>NUCLEOTIDE SEQUENCE [LARGE SCALE GENOMIC DNA]</scope>
    <source>
        <strain evidence="2 3">CCMP1851</strain>
    </source>
</reference>
<evidence type="ECO:0000313" key="2">
    <source>
        <dbReference type="EMBL" id="KAK7241339.1"/>
    </source>
</evidence>